<reference evidence="2 3" key="2">
    <citation type="journal article" date="2011" name="Stand. Genomic Sci.">
        <title>Complete genome sequence of Mahella australiensis type strain (50-1 BON).</title>
        <authorList>
            <person name="Sikorski J."/>
            <person name="Teshima H."/>
            <person name="Nolan M."/>
            <person name="Lucas S."/>
            <person name="Hammon N."/>
            <person name="Deshpande S."/>
            <person name="Cheng J.F."/>
            <person name="Pitluck S."/>
            <person name="Liolios K."/>
            <person name="Pagani I."/>
            <person name="Ivanova N."/>
            <person name="Huntemann M."/>
            <person name="Mavromatis K."/>
            <person name="Ovchinikova G."/>
            <person name="Pati A."/>
            <person name="Tapia R."/>
            <person name="Han C."/>
            <person name="Goodwin L."/>
            <person name="Chen A."/>
            <person name="Palaniappan K."/>
            <person name="Land M."/>
            <person name="Hauser L."/>
            <person name="Ngatchou-Djao O.D."/>
            <person name="Rohde M."/>
            <person name="Pukall R."/>
            <person name="Spring S."/>
            <person name="Abt B."/>
            <person name="Goker M."/>
            <person name="Detter J.C."/>
            <person name="Woyke T."/>
            <person name="Bristow J."/>
            <person name="Markowitz V."/>
            <person name="Hugenholtz P."/>
            <person name="Eisen J.A."/>
            <person name="Kyrpides N.C."/>
            <person name="Klenk H.P."/>
            <person name="Lapidus A."/>
        </authorList>
    </citation>
    <scope>NUCLEOTIDE SEQUENCE [LARGE SCALE GENOMIC DNA]</scope>
    <source>
        <strain evidence="3">DSM 15567 / CIP 107919 / 50-1 BON</strain>
    </source>
</reference>
<keyword evidence="1" id="KW-0472">Membrane</keyword>
<keyword evidence="1" id="KW-0812">Transmembrane</keyword>
<keyword evidence="3" id="KW-1185">Reference proteome</keyword>
<name>F4A136_MAHA5</name>
<organism evidence="2 3">
    <name type="scientific">Mahella australiensis (strain DSM 15567 / CIP 107919 / 50-1 BON)</name>
    <dbReference type="NCBI Taxonomy" id="697281"/>
    <lineage>
        <taxon>Bacteria</taxon>
        <taxon>Bacillati</taxon>
        <taxon>Bacillota</taxon>
        <taxon>Clostridia</taxon>
        <taxon>Thermoanaerobacterales</taxon>
        <taxon>Thermoanaerobacterales Family IV. Incertae Sedis</taxon>
        <taxon>Mahella</taxon>
    </lineage>
</organism>
<gene>
    <name evidence="2" type="ordered locus">Mahau_0739</name>
</gene>
<reference evidence="3" key="1">
    <citation type="submission" date="2010-11" db="EMBL/GenBank/DDBJ databases">
        <title>The complete genome of Mahella australiensis DSM 15567.</title>
        <authorList>
            <consortium name="US DOE Joint Genome Institute (JGI-PGF)"/>
            <person name="Lucas S."/>
            <person name="Copeland A."/>
            <person name="Lapidus A."/>
            <person name="Bruce D."/>
            <person name="Goodwin L."/>
            <person name="Pitluck S."/>
            <person name="Kyrpides N."/>
            <person name="Mavromatis K."/>
            <person name="Pagani I."/>
            <person name="Ivanova N."/>
            <person name="Teshima H."/>
            <person name="Brettin T."/>
            <person name="Detter J.C."/>
            <person name="Han C."/>
            <person name="Tapia R."/>
            <person name="Land M."/>
            <person name="Hauser L."/>
            <person name="Markowitz V."/>
            <person name="Cheng J.-F."/>
            <person name="Hugenholtz P."/>
            <person name="Woyke T."/>
            <person name="Wu D."/>
            <person name="Spring S."/>
            <person name="Pukall R."/>
            <person name="Steenblock K."/>
            <person name="Schneider S."/>
            <person name="Klenk H.-P."/>
            <person name="Eisen J.A."/>
        </authorList>
    </citation>
    <scope>NUCLEOTIDE SEQUENCE [LARGE SCALE GENOMIC DNA]</scope>
    <source>
        <strain evidence="3">DSM 15567 / CIP 107919 / 50-1 BON</strain>
    </source>
</reference>
<dbReference type="RefSeq" id="WP_013780369.1">
    <property type="nucleotide sequence ID" value="NC_015520.1"/>
</dbReference>
<proteinExistence type="predicted"/>
<dbReference type="AlphaFoldDB" id="F4A136"/>
<evidence type="ECO:0000313" key="3">
    <source>
        <dbReference type="Proteomes" id="UP000008457"/>
    </source>
</evidence>
<feature type="transmembrane region" description="Helical" evidence="1">
    <location>
        <begin position="29"/>
        <end position="54"/>
    </location>
</feature>
<dbReference type="KEGG" id="mas:Mahau_0739"/>
<dbReference type="eggNOG" id="ENOG503395N">
    <property type="taxonomic scope" value="Bacteria"/>
</dbReference>
<evidence type="ECO:0000256" key="1">
    <source>
        <dbReference type="SAM" id="Phobius"/>
    </source>
</evidence>
<dbReference type="HOGENOM" id="CLU_175338_0_0_9"/>
<dbReference type="OrthoDB" id="1632160at2"/>
<evidence type="ECO:0008006" key="4">
    <source>
        <dbReference type="Google" id="ProtNLM"/>
    </source>
</evidence>
<feature type="transmembrane region" description="Helical" evidence="1">
    <location>
        <begin position="60"/>
        <end position="78"/>
    </location>
</feature>
<keyword evidence="1" id="KW-1133">Transmembrane helix</keyword>
<dbReference type="Proteomes" id="UP000008457">
    <property type="component" value="Chromosome"/>
</dbReference>
<protein>
    <recommendedName>
        <fullName evidence="4">Transglycosylase-associated protein</fullName>
    </recommendedName>
</protein>
<evidence type="ECO:0000313" key="2">
    <source>
        <dbReference type="EMBL" id="AEE95939.1"/>
    </source>
</evidence>
<dbReference type="EMBL" id="CP002360">
    <property type="protein sequence ID" value="AEE95939.1"/>
    <property type="molecule type" value="Genomic_DNA"/>
</dbReference>
<feature type="transmembrane region" description="Helical" evidence="1">
    <location>
        <begin position="6"/>
        <end position="22"/>
    </location>
</feature>
<accession>F4A136</accession>
<sequence>MYWVWLIIVGVVISLLSNFVVLKSKKSFLGYWGLLVVDLIGAWLGDIVFGNWALINDYNIVGGLIGAIVLDVIWKYVVSPWATKSSGTDTSAKA</sequence>